<keyword evidence="2" id="KW-0418">Kinase</keyword>
<dbReference type="GO" id="GO:0016301">
    <property type="term" value="F:kinase activity"/>
    <property type="evidence" value="ECO:0007669"/>
    <property type="project" value="UniProtKB-KW"/>
</dbReference>
<dbReference type="RefSeq" id="WP_340240843.1">
    <property type="nucleotide sequence ID" value="NZ_JBBEWC010000027.1"/>
</dbReference>
<organism evidence="2 3">
    <name type="scientific">Emticicia soli</name>
    <dbReference type="NCBI Taxonomy" id="2027878"/>
    <lineage>
        <taxon>Bacteria</taxon>
        <taxon>Pseudomonadati</taxon>
        <taxon>Bacteroidota</taxon>
        <taxon>Cytophagia</taxon>
        <taxon>Cytophagales</taxon>
        <taxon>Leadbetterellaceae</taxon>
        <taxon>Emticicia</taxon>
    </lineage>
</organism>
<proteinExistence type="predicted"/>
<keyword evidence="3" id="KW-1185">Reference proteome</keyword>
<dbReference type="Pfam" id="PF08757">
    <property type="entry name" value="CotH"/>
    <property type="match status" value="1"/>
</dbReference>
<dbReference type="EMBL" id="JBHULC010000020">
    <property type="protein sequence ID" value="MFD2522468.1"/>
    <property type="molecule type" value="Genomic_DNA"/>
</dbReference>
<evidence type="ECO:0000256" key="1">
    <source>
        <dbReference type="SAM" id="MobiDB-lite"/>
    </source>
</evidence>
<gene>
    <name evidence="2" type="ORF">ACFSR2_16335</name>
</gene>
<name>A0ABW5JBN6_9BACT</name>
<dbReference type="InterPro" id="IPR014867">
    <property type="entry name" value="Spore_coat_CotH_CotH2/3/7"/>
</dbReference>
<evidence type="ECO:0000313" key="3">
    <source>
        <dbReference type="Proteomes" id="UP001597510"/>
    </source>
</evidence>
<sequence>MSPIISKPIYLFSIAWLLSYPALLSAQKTHGAAPNYKVVFPEKKVNTIEITLNKSQWDSIRTDMKEKYGNDFGESRPPMGGGRPPMPPAGNPTSPFAPLPDFADRGMMQFGKGEPKYFSVSVKFKDKVYSSTAFRLKGNSSLTQAWGRGIYKLPFRLDFGRYAKQDLYGFRTLSFSPGINDKSLIREKVAADIFRQAGIPAAQTAFYKVYIDFGEGKRYCGIYTLVEVIEDTMIKTQFGEDNGNIYKPESSFTKFKAEQFEKKNNKKQADWQDVQAFIKALNDSTRLTDDVAWRTNLEKTFNVDHFIKWLAINTTIVNWDTYGALPHNFYLYNSPTHKLTWIPWDNDLALDAKMERPEGFKPPDGFKTPEGFKPPEGFPPPMGGGAMGRGTSLSLKETGKNWPLIKFIADDVFYYAKYKQYVKEFAESIFTPARMNTLFEQNHKLIAPYVIGKEKEQMPYSFLKNTEDFQNELAHLKEHVVRRNKEVILFLK</sequence>
<dbReference type="PANTHER" id="PTHR40050">
    <property type="entry name" value="INNER SPORE COAT PROTEIN H"/>
    <property type="match status" value="1"/>
</dbReference>
<accession>A0ABW5JBN6</accession>
<evidence type="ECO:0000313" key="2">
    <source>
        <dbReference type="EMBL" id="MFD2522468.1"/>
    </source>
</evidence>
<dbReference type="PANTHER" id="PTHR40050:SF1">
    <property type="entry name" value="INNER SPORE COAT PROTEIN H"/>
    <property type="match status" value="1"/>
</dbReference>
<dbReference type="Proteomes" id="UP001597510">
    <property type="component" value="Unassembled WGS sequence"/>
</dbReference>
<comment type="caution">
    <text evidence="2">The sequence shown here is derived from an EMBL/GenBank/DDBJ whole genome shotgun (WGS) entry which is preliminary data.</text>
</comment>
<keyword evidence="2" id="KW-0808">Transferase</keyword>
<feature type="region of interest" description="Disordered" evidence="1">
    <location>
        <begin position="69"/>
        <end position="95"/>
    </location>
</feature>
<reference evidence="3" key="1">
    <citation type="journal article" date="2019" name="Int. J. Syst. Evol. Microbiol.">
        <title>The Global Catalogue of Microorganisms (GCM) 10K type strain sequencing project: providing services to taxonomists for standard genome sequencing and annotation.</title>
        <authorList>
            <consortium name="The Broad Institute Genomics Platform"/>
            <consortium name="The Broad Institute Genome Sequencing Center for Infectious Disease"/>
            <person name="Wu L."/>
            <person name="Ma J."/>
        </authorList>
    </citation>
    <scope>NUCLEOTIDE SEQUENCE [LARGE SCALE GENOMIC DNA]</scope>
    <source>
        <strain evidence="3">KCTC 52344</strain>
    </source>
</reference>
<protein>
    <submittedName>
        <fullName evidence="2">CotH kinase family protein</fullName>
    </submittedName>
</protein>
<feature type="compositionally biased region" description="Pro residues" evidence="1">
    <location>
        <begin position="84"/>
        <end position="95"/>
    </location>
</feature>